<keyword evidence="7" id="KW-0133">Cell shape</keyword>
<sequence>MIGKIKKFNAKTLIILNTFALLITSYFFNNFILLGVYTLFFFISLLATKNGLKIIRKFNLIQNIRTEGPSNHYKKSNTPTMGGIFMIVPFLFFLLIITVNLGSQELFLLFLTVFGFFITGFLDDYLSIKYKENTGLKAKEKFILQSIISIVFIILAYEKNLLNPSITISQSWGINMNIFILPISFLVLVGLSNAVNLTDGLDGLAAGCSAIVFCGLGTEILMKEQQELFIFSIFCYSMSGICLGFLKYNSYPAKIFMGDTGSLSIGAILGSIALLTDSIFTLSIFSGIFIIESLSVMIQVSFFKITKKLFQRGKRIFLMTPLHHHFELLGIKEQKIVENFWKINILLVILGIVLKINL</sequence>
<dbReference type="PROSITE" id="PS01347">
    <property type="entry name" value="MRAY_1"/>
    <property type="match status" value="1"/>
</dbReference>
<dbReference type="GO" id="GO:0008963">
    <property type="term" value="F:phospho-N-acetylmuramoyl-pentapeptide-transferase activity"/>
    <property type="evidence" value="ECO:0007669"/>
    <property type="project" value="UniProtKB-UniRule"/>
</dbReference>
<dbReference type="GO" id="GO:0005886">
    <property type="term" value="C:plasma membrane"/>
    <property type="evidence" value="ECO:0007669"/>
    <property type="project" value="UniProtKB-SubCell"/>
</dbReference>
<name>A0A0A2B0G9_PROMR</name>
<dbReference type="InterPro" id="IPR018480">
    <property type="entry name" value="PNAcMuramoyl-5peptid_Trfase_CS"/>
</dbReference>
<evidence type="ECO:0000256" key="9">
    <source>
        <dbReference type="PIRSR" id="PIRSR600715-1"/>
    </source>
</evidence>
<feature type="transmembrane region" description="Helical" evidence="7">
    <location>
        <begin position="138"/>
        <end position="157"/>
    </location>
</feature>
<feature type="transmembrane region" description="Helical" evidence="7">
    <location>
        <begin position="107"/>
        <end position="126"/>
    </location>
</feature>
<dbReference type="PANTHER" id="PTHR22926:SF5">
    <property type="entry name" value="PHOSPHO-N-ACETYLMURAMOYL-PENTAPEPTIDE-TRANSFERASE HOMOLOG"/>
    <property type="match status" value="1"/>
</dbReference>
<evidence type="ECO:0000313" key="10">
    <source>
        <dbReference type="EMBL" id="KGG06637.1"/>
    </source>
</evidence>
<feature type="transmembrane region" description="Helical" evidence="7">
    <location>
        <begin position="228"/>
        <end position="248"/>
    </location>
</feature>
<keyword evidence="7" id="KW-0132">Cell division</keyword>
<comment type="subcellular location">
    <subcellularLocation>
        <location evidence="7">Cell membrane</location>
        <topology evidence="7">Multi-pass membrane protein</topology>
    </subcellularLocation>
    <subcellularLocation>
        <location evidence="1">Membrane</location>
        <topology evidence="1">Multi-pass membrane protein</topology>
    </subcellularLocation>
</comment>
<dbReference type="GO" id="GO:0046872">
    <property type="term" value="F:metal ion binding"/>
    <property type="evidence" value="ECO:0007669"/>
    <property type="project" value="UniProtKB-KW"/>
</dbReference>
<dbReference type="InterPro" id="IPR003524">
    <property type="entry name" value="PNAcMuramoyl-5peptid_Trfase"/>
</dbReference>
<organism evidence="10 11">
    <name type="scientific">Prochlorococcus marinus str. MIT 9401</name>
    <dbReference type="NCBI Taxonomy" id="167551"/>
    <lineage>
        <taxon>Bacteria</taxon>
        <taxon>Bacillati</taxon>
        <taxon>Cyanobacteriota</taxon>
        <taxon>Cyanophyceae</taxon>
        <taxon>Synechococcales</taxon>
        <taxon>Prochlorococcaceae</taxon>
        <taxon>Prochlorococcus</taxon>
    </lineage>
</organism>
<dbReference type="PROSITE" id="PS01348">
    <property type="entry name" value="MRAY_2"/>
    <property type="match status" value="1"/>
</dbReference>
<evidence type="ECO:0000256" key="1">
    <source>
        <dbReference type="ARBA" id="ARBA00004141"/>
    </source>
</evidence>
<evidence type="ECO:0000256" key="8">
    <source>
        <dbReference type="NCBIfam" id="TIGR00445"/>
    </source>
</evidence>
<keyword evidence="7" id="KW-0961">Cell wall biogenesis/degradation</keyword>
<keyword evidence="7 9" id="KW-0479">Metal-binding</keyword>
<feature type="transmembrane region" description="Helical" evidence="7">
    <location>
        <begin position="255"/>
        <end position="276"/>
    </location>
</feature>
<dbReference type="HAMAP" id="MF_00038">
    <property type="entry name" value="MraY"/>
    <property type="match status" value="1"/>
</dbReference>
<dbReference type="GO" id="GO:0051301">
    <property type="term" value="P:cell division"/>
    <property type="evidence" value="ECO:0007669"/>
    <property type="project" value="UniProtKB-KW"/>
</dbReference>
<accession>A0A0A2B0G9</accession>
<comment type="caution">
    <text evidence="7">Lacks conserved residue(s) required for the propagation of feature annotation.</text>
</comment>
<feature type="binding site" evidence="9">
    <location>
        <position position="196"/>
    </location>
    <ligand>
        <name>Mg(2+)</name>
        <dbReference type="ChEBI" id="CHEBI:18420"/>
    </ligand>
</feature>
<dbReference type="GO" id="GO:0008360">
    <property type="term" value="P:regulation of cell shape"/>
    <property type="evidence" value="ECO:0007669"/>
    <property type="project" value="UniProtKB-KW"/>
</dbReference>
<comment type="catalytic activity">
    <reaction evidence="7">
        <text>UDP-N-acetyl-alpha-D-muramoyl-L-alanyl-gamma-D-glutamyl-meso-2,6-diaminopimeloyl-D-alanyl-D-alanine + di-trans,octa-cis-undecaprenyl phosphate = di-trans,octa-cis-undecaprenyl diphospho-N-acetyl-alpha-D-muramoyl-L-alanyl-D-glutamyl-meso-2,6-diaminopimeloyl-D-alanyl-D-alanine + UMP</text>
        <dbReference type="Rhea" id="RHEA:28386"/>
        <dbReference type="ChEBI" id="CHEBI:57865"/>
        <dbReference type="ChEBI" id="CHEBI:60392"/>
        <dbReference type="ChEBI" id="CHEBI:61386"/>
        <dbReference type="ChEBI" id="CHEBI:61387"/>
        <dbReference type="EC" id="2.7.8.13"/>
    </reaction>
</comment>
<comment type="similarity">
    <text evidence="2 7">Belongs to the glycosyltransferase 4 family. MraY subfamily.</text>
</comment>
<keyword evidence="7" id="KW-0131">Cell cycle</keyword>
<dbReference type="PANTHER" id="PTHR22926">
    <property type="entry name" value="PHOSPHO-N-ACETYLMURAMOYL-PENTAPEPTIDE-TRANSFERASE"/>
    <property type="match status" value="1"/>
</dbReference>
<dbReference type="EC" id="2.7.8.13" evidence="7 8"/>
<dbReference type="RefSeq" id="WP_032518519.1">
    <property type="nucleotide sequence ID" value="NZ_JNAR01000017.1"/>
</dbReference>
<reference evidence="11" key="1">
    <citation type="journal article" date="2014" name="Sci. Data">
        <title>Genomes of diverse isolates of the marine cyanobacterium Prochlorococcus.</title>
        <authorList>
            <person name="Biller S."/>
            <person name="Berube P."/>
            <person name="Thompson J."/>
            <person name="Kelly L."/>
            <person name="Roggensack S."/>
            <person name="Awad L."/>
            <person name="Roache-Johnson K."/>
            <person name="Ding H."/>
            <person name="Giovannoni S.J."/>
            <person name="Moore L.R."/>
            <person name="Chisholm S.W."/>
        </authorList>
    </citation>
    <scope>NUCLEOTIDE SEQUENCE [LARGE SCALE GENOMIC DNA]</scope>
</reference>
<comment type="function">
    <text evidence="7">Catalyzes the initial step of the lipid cycle reactions in the biosynthesis of the cell wall peptidoglycan: transfers peptidoglycan precursor phospho-MurNAc-pentapeptide from UDP-MurNAc-pentapeptide onto the lipid carrier undecaprenyl phosphate, yielding undecaprenyl-pyrophosphoryl-MurNAc-pentapeptide, known as lipid I.</text>
</comment>
<dbReference type="AlphaFoldDB" id="A0A0A2B0G9"/>
<evidence type="ECO:0000256" key="2">
    <source>
        <dbReference type="ARBA" id="ARBA00005583"/>
    </source>
</evidence>
<dbReference type="InterPro" id="IPR000715">
    <property type="entry name" value="Glycosyl_transferase_4"/>
</dbReference>
<evidence type="ECO:0000256" key="3">
    <source>
        <dbReference type="ARBA" id="ARBA00022679"/>
    </source>
</evidence>
<dbReference type="UniPathway" id="UPA00219"/>
<proteinExistence type="inferred from homology"/>
<evidence type="ECO:0000256" key="6">
    <source>
        <dbReference type="ARBA" id="ARBA00023136"/>
    </source>
</evidence>
<feature type="binding site" evidence="9">
    <location>
        <position position="259"/>
    </location>
    <ligand>
        <name>Mg(2+)</name>
        <dbReference type="ChEBI" id="CHEBI:18420"/>
    </ligand>
</feature>
<dbReference type="GO" id="GO:0009252">
    <property type="term" value="P:peptidoglycan biosynthetic process"/>
    <property type="evidence" value="ECO:0007669"/>
    <property type="project" value="UniProtKB-UniRule"/>
</dbReference>
<dbReference type="GO" id="GO:0071555">
    <property type="term" value="P:cell wall organization"/>
    <property type="evidence" value="ECO:0007669"/>
    <property type="project" value="UniProtKB-KW"/>
</dbReference>
<keyword evidence="7" id="KW-0573">Peptidoglycan synthesis</keyword>
<dbReference type="Pfam" id="PF00953">
    <property type="entry name" value="Glycos_transf_4"/>
    <property type="match status" value="1"/>
</dbReference>
<dbReference type="NCBIfam" id="TIGR00445">
    <property type="entry name" value="mraY"/>
    <property type="match status" value="1"/>
</dbReference>
<feature type="transmembrane region" description="Helical" evidence="7">
    <location>
        <begin position="81"/>
        <end position="101"/>
    </location>
</feature>
<dbReference type="GO" id="GO:0051992">
    <property type="term" value="F:UDP-N-acetylmuramoyl-L-alanyl-D-glutamyl-meso-2,6-diaminopimelyl-D-alanyl-D-alanine:undecaprenyl-phosphate transferase activity"/>
    <property type="evidence" value="ECO:0007669"/>
    <property type="project" value="RHEA"/>
</dbReference>
<evidence type="ECO:0000313" key="11">
    <source>
        <dbReference type="Proteomes" id="UP000030481"/>
    </source>
</evidence>
<keyword evidence="3 7" id="KW-0808">Transferase</keyword>
<keyword evidence="7 9" id="KW-0460">Magnesium</keyword>
<gene>
    <name evidence="7" type="primary">mraY</name>
    <name evidence="10" type="ORF">EV01_1842</name>
</gene>
<keyword evidence="5 7" id="KW-1133">Transmembrane helix</keyword>
<dbReference type="CDD" id="cd06852">
    <property type="entry name" value="GT_MraY"/>
    <property type="match status" value="1"/>
</dbReference>
<evidence type="ECO:0000256" key="4">
    <source>
        <dbReference type="ARBA" id="ARBA00022692"/>
    </source>
</evidence>
<dbReference type="Proteomes" id="UP000030481">
    <property type="component" value="Unassembled WGS sequence"/>
</dbReference>
<protein>
    <recommendedName>
        <fullName evidence="7 8">Phospho-N-acetylmuramoyl-pentapeptide-transferase</fullName>
        <ecNumber evidence="7 8">2.7.8.13</ecNumber>
    </recommendedName>
    <alternativeName>
        <fullName evidence="7">UDP-MurNAc-pentapeptide phosphotransferase</fullName>
    </alternativeName>
</protein>
<comment type="cofactor">
    <cofactor evidence="7 9">
        <name>Mg(2+)</name>
        <dbReference type="ChEBI" id="CHEBI:18420"/>
    </cofactor>
</comment>
<dbReference type="EMBL" id="JNAR01000017">
    <property type="protein sequence ID" value="KGG06637.1"/>
    <property type="molecule type" value="Genomic_DNA"/>
</dbReference>
<keyword evidence="7" id="KW-1003">Cell membrane</keyword>
<evidence type="ECO:0000256" key="5">
    <source>
        <dbReference type="ARBA" id="ARBA00022989"/>
    </source>
</evidence>
<keyword evidence="4 7" id="KW-0812">Transmembrane</keyword>
<evidence type="ECO:0000256" key="7">
    <source>
        <dbReference type="HAMAP-Rule" id="MF_00038"/>
    </source>
</evidence>
<feature type="transmembrane region" description="Helical" evidence="7">
    <location>
        <begin position="172"/>
        <end position="191"/>
    </location>
</feature>
<comment type="pathway">
    <text evidence="7">Cell wall biogenesis; peptidoglycan biosynthesis.</text>
</comment>
<keyword evidence="6 7" id="KW-0472">Membrane</keyword>
<comment type="caution">
    <text evidence="10">The sequence shown here is derived from an EMBL/GenBank/DDBJ whole genome shotgun (WGS) entry which is preliminary data.</text>
</comment>
<feature type="transmembrane region" description="Helical" evidence="7">
    <location>
        <begin position="282"/>
        <end position="305"/>
    </location>
</feature>